<evidence type="ECO:0000313" key="3">
    <source>
        <dbReference type="Proteomes" id="UP000007798"/>
    </source>
</evidence>
<gene>
    <name evidence="2" type="primary">Dwil\GK15539</name>
    <name evidence="2" type="ORF">Dwil_GK15539</name>
</gene>
<dbReference type="Pfam" id="PF08445">
    <property type="entry name" value="FR47"/>
    <property type="match status" value="1"/>
</dbReference>
<proteinExistence type="predicted"/>
<keyword evidence="2" id="KW-0808">Transferase</keyword>
<dbReference type="Gene3D" id="3.40.630.30">
    <property type="match status" value="2"/>
</dbReference>
<dbReference type="Proteomes" id="UP000007798">
    <property type="component" value="Unassembled WGS sequence"/>
</dbReference>
<evidence type="ECO:0000313" key="2">
    <source>
        <dbReference type="EMBL" id="EDW76588.1"/>
    </source>
</evidence>
<dbReference type="OMA" id="WPKHCVG"/>
<dbReference type="EMBL" id="CH963857">
    <property type="protein sequence ID" value="EDW76588.1"/>
    <property type="molecule type" value="Genomic_DNA"/>
</dbReference>
<dbReference type="GO" id="GO:0016747">
    <property type="term" value="F:acyltransferase activity, transferring groups other than amino-acyl groups"/>
    <property type="evidence" value="ECO:0007669"/>
    <property type="project" value="InterPro"/>
</dbReference>
<dbReference type="InterPro" id="IPR013653">
    <property type="entry name" value="GCN5-like_dom"/>
</dbReference>
<accession>B4MWU9</accession>
<dbReference type="AlphaFoldDB" id="B4MWU9"/>
<reference evidence="2 3" key="1">
    <citation type="journal article" date="2007" name="Nature">
        <title>Evolution of genes and genomes on the Drosophila phylogeny.</title>
        <authorList>
            <consortium name="Drosophila 12 Genomes Consortium"/>
            <person name="Clark A.G."/>
            <person name="Eisen M.B."/>
            <person name="Smith D.R."/>
            <person name="Bergman C.M."/>
            <person name="Oliver B."/>
            <person name="Markow T.A."/>
            <person name="Kaufman T.C."/>
            <person name="Kellis M."/>
            <person name="Gelbart W."/>
            <person name="Iyer V.N."/>
            <person name="Pollard D.A."/>
            <person name="Sackton T.B."/>
            <person name="Larracuente A.M."/>
            <person name="Singh N.D."/>
            <person name="Abad J.P."/>
            <person name="Abt D.N."/>
            <person name="Adryan B."/>
            <person name="Aguade M."/>
            <person name="Akashi H."/>
            <person name="Anderson W.W."/>
            <person name="Aquadro C.F."/>
            <person name="Ardell D.H."/>
            <person name="Arguello R."/>
            <person name="Artieri C.G."/>
            <person name="Barbash D.A."/>
            <person name="Barker D."/>
            <person name="Barsanti P."/>
            <person name="Batterham P."/>
            <person name="Batzoglou S."/>
            <person name="Begun D."/>
            <person name="Bhutkar A."/>
            <person name="Blanco E."/>
            <person name="Bosak S.A."/>
            <person name="Bradley R.K."/>
            <person name="Brand A.D."/>
            <person name="Brent M.R."/>
            <person name="Brooks A.N."/>
            <person name="Brown R.H."/>
            <person name="Butlin R.K."/>
            <person name="Caggese C."/>
            <person name="Calvi B.R."/>
            <person name="Bernardo de Carvalho A."/>
            <person name="Caspi A."/>
            <person name="Castrezana S."/>
            <person name="Celniker S.E."/>
            <person name="Chang J.L."/>
            <person name="Chapple C."/>
            <person name="Chatterji S."/>
            <person name="Chinwalla A."/>
            <person name="Civetta A."/>
            <person name="Clifton S.W."/>
            <person name="Comeron J.M."/>
            <person name="Costello J.C."/>
            <person name="Coyne J.A."/>
            <person name="Daub J."/>
            <person name="David R.G."/>
            <person name="Delcher A.L."/>
            <person name="Delehaunty K."/>
            <person name="Do C.B."/>
            <person name="Ebling H."/>
            <person name="Edwards K."/>
            <person name="Eickbush T."/>
            <person name="Evans J.D."/>
            <person name="Filipski A."/>
            <person name="Findeiss S."/>
            <person name="Freyhult E."/>
            <person name="Fulton L."/>
            <person name="Fulton R."/>
            <person name="Garcia A.C."/>
            <person name="Gardiner A."/>
            <person name="Garfield D.A."/>
            <person name="Garvin B.E."/>
            <person name="Gibson G."/>
            <person name="Gilbert D."/>
            <person name="Gnerre S."/>
            <person name="Godfrey J."/>
            <person name="Good R."/>
            <person name="Gotea V."/>
            <person name="Gravely B."/>
            <person name="Greenberg A.J."/>
            <person name="Griffiths-Jones S."/>
            <person name="Gross S."/>
            <person name="Guigo R."/>
            <person name="Gustafson E.A."/>
            <person name="Haerty W."/>
            <person name="Hahn M.W."/>
            <person name="Halligan D.L."/>
            <person name="Halpern A.L."/>
            <person name="Halter G.M."/>
            <person name="Han M.V."/>
            <person name="Heger A."/>
            <person name="Hillier L."/>
            <person name="Hinrichs A.S."/>
            <person name="Holmes I."/>
            <person name="Hoskins R.A."/>
            <person name="Hubisz M.J."/>
            <person name="Hultmark D."/>
            <person name="Huntley M.A."/>
            <person name="Jaffe D.B."/>
            <person name="Jagadeeshan S."/>
            <person name="Jeck W.R."/>
            <person name="Johnson J."/>
            <person name="Jones C.D."/>
            <person name="Jordan W.C."/>
            <person name="Karpen G.H."/>
            <person name="Kataoka E."/>
            <person name="Keightley P.D."/>
            <person name="Kheradpour P."/>
            <person name="Kirkness E.F."/>
            <person name="Koerich L.B."/>
            <person name="Kristiansen K."/>
            <person name="Kudrna D."/>
            <person name="Kulathinal R.J."/>
            <person name="Kumar S."/>
            <person name="Kwok R."/>
            <person name="Lander E."/>
            <person name="Langley C.H."/>
            <person name="Lapoint R."/>
            <person name="Lazzaro B.P."/>
            <person name="Lee S.J."/>
            <person name="Levesque L."/>
            <person name="Li R."/>
            <person name="Lin C.F."/>
            <person name="Lin M.F."/>
            <person name="Lindblad-Toh K."/>
            <person name="Llopart A."/>
            <person name="Long M."/>
            <person name="Low L."/>
            <person name="Lozovsky E."/>
            <person name="Lu J."/>
            <person name="Luo M."/>
            <person name="Machado C.A."/>
            <person name="Makalowski W."/>
            <person name="Marzo M."/>
            <person name="Matsuda M."/>
            <person name="Matzkin L."/>
            <person name="McAllister B."/>
            <person name="McBride C.S."/>
            <person name="McKernan B."/>
            <person name="McKernan K."/>
            <person name="Mendez-Lago M."/>
            <person name="Minx P."/>
            <person name="Mollenhauer M.U."/>
            <person name="Montooth K."/>
            <person name="Mount S.M."/>
            <person name="Mu X."/>
            <person name="Myers E."/>
            <person name="Negre B."/>
            <person name="Newfeld S."/>
            <person name="Nielsen R."/>
            <person name="Noor M.A."/>
            <person name="O'Grady P."/>
            <person name="Pachter L."/>
            <person name="Papaceit M."/>
            <person name="Parisi M.J."/>
            <person name="Parisi M."/>
            <person name="Parts L."/>
            <person name="Pedersen J.S."/>
            <person name="Pesole G."/>
            <person name="Phillippy A.M."/>
            <person name="Ponting C.P."/>
            <person name="Pop M."/>
            <person name="Porcelli D."/>
            <person name="Powell J.R."/>
            <person name="Prohaska S."/>
            <person name="Pruitt K."/>
            <person name="Puig M."/>
            <person name="Quesneville H."/>
            <person name="Ram K.R."/>
            <person name="Rand D."/>
            <person name="Rasmussen M.D."/>
            <person name="Reed L.K."/>
            <person name="Reenan R."/>
            <person name="Reily A."/>
            <person name="Remington K.A."/>
            <person name="Rieger T.T."/>
            <person name="Ritchie M.G."/>
            <person name="Robin C."/>
            <person name="Rogers Y.H."/>
            <person name="Rohde C."/>
            <person name="Rozas J."/>
            <person name="Rubenfield M.J."/>
            <person name="Ruiz A."/>
            <person name="Russo S."/>
            <person name="Salzberg S.L."/>
            <person name="Sanchez-Gracia A."/>
            <person name="Saranga D.J."/>
            <person name="Sato H."/>
            <person name="Schaeffer S.W."/>
            <person name="Schatz M.C."/>
            <person name="Schlenke T."/>
            <person name="Schwartz R."/>
            <person name="Segarra C."/>
            <person name="Singh R.S."/>
            <person name="Sirot L."/>
            <person name="Sirota M."/>
            <person name="Sisneros N.B."/>
            <person name="Smith C.D."/>
            <person name="Smith T.F."/>
            <person name="Spieth J."/>
            <person name="Stage D.E."/>
            <person name="Stark A."/>
            <person name="Stephan W."/>
            <person name="Strausberg R.L."/>
            <person name="Strempel S."/>
            <person name="Sturgill D."/>
            <person name="Sutton G."/>
            <person name="Sutton G.G."/>
            <person name="Tao W."/>
            <person name="Teichmann S."/>
            <person name="Tobari Y.N."/>
            <person name="Tomimura Y."/>
            <person name="Tsolas J.M."/>
            <person name="Valente V.L."/>
            <person name="Venter E."/>
            <person name="Venter J.C."/>
            <person name="Vicario S."/>
            <person name="Vieira F.G."/>
            <person name="Vilella A.J."/>
            <person name="Villasante A."/>
            <person name="Walenz B."/>
            <person name="Wang J."/>
            <person name="Wasserman M."/>
            <person name="Watts T."/>
            <person name="Wilson D."/>
            <person name="Wilson R.K."/>
            <person name="Wing R.A."/>
            <person name="Wolfner M.F."/>
            <person name="Wong A."/>
            <person name="Wong G.K."/>
            <person name="Wu C.I."/>
            <person name="Wu G."/>
            <person name="Yamamoto D."/>
            <person name="Yang H.P."/>
            <person name="Yang S.P."/>
            <person name="Yorke J.A."/>
            <person name="Yoshida K."/>
            <person name="Zdobnov E."/>
            <person name="Zhang P."/>
            <person name="Zhang Y."/>
            <person name="Zimin A.V."/>
            <person name="Baldwin J."/>
            <person name="Abdouelleil A."/>
            <person name="Abdulkadir J."/>
            <person name="Abebe A."/>
            <person name="Abera B."/>
            <person name="Abreu J."/>
            <person name="Acer S.C."/>
            <person name="Aftuck L."/>
            <person name="Alexander A."/>
            <person name="An P."/>
            <person name="Anderson E."/>
            <person name="Anderson S."/>
            <person name="Arachi H."/>
            <person name="Azer M."/>
            <person name="Bachantsang P."/>
            <person name="Barry A."/>
            <person name="Bayul T."/>
            <person name="Berlin A."/>
            <person name="Bessette D."/>
            <person name="Bloom T."/>
            <person name="Blye J."/>
            <person name="Boguslavskiy L."/>
            <person name="Bonnet C."/>
            <person name="Boukhgalter B."/>
            <person name="Bourzgui I."/>
            <person name="Brown A."/>
            <person name="Cahill P."/>
            <person name="Channer S."/>
            <person name="Cheshatsang Y."/>
            <person name="Chuda L."/>
            <person name="Citroen M."/>
            <person name="Collymore A."/>
            <person name="Cooke P."/>
            <person name="Costello M."/>
            <person name="D'Aco K."/>
            <person name="Daza R."/>
            <person name="De Haan G."/>
            <person name="DeGray S."/>
            <person name="DeMaso C."/>
            <person name="Dhargay N."/>
            <person name="Dooley K."/>
            <person name="Dooley E."/>
            <person name="Doricent M."/>
            <person name="Dorje P."/>
            <person name="Dorjee K."/>
            <person name="Dupes A."/>
            <person name="Elong R."/>
            <person name="Falk J."/>
            <person name="Farina A."/>
            <person name="Faro S."/>
            <person name="Ferguson D."/>
            <person name="Fisher S."/>
            <person name="Foley C.D."/>
            <person name="Franke A."/>
            <person name="Friedrich D."/>
            <person name="Gadbois L."/>
            <person name="Gearin G."/>
            <person name="Gearin C.R."/>
            <person name="Giannoukos G."/>
            <person name="Goode T."/>
            <person name="Graham J."/>
            <person name="Grandbois E."/>
            <person name="Grewal S."/>
            <person name="Gyaltsen K."/>
            <person name="Hafez N."/>
            <person name="Hagos B."/>
            <person name="Hall J."/>
            <person name="Henson C."/>
            <person name="Hollinger A."/>
            <person name="Honan T."/>
            <person name="Huard M.D."/>
            <person name="Hughes L."/>
            <person name="Hurhula B."/>
            <person name="Husby M.E."/>
            <person name="Kamat A."/>
            <person name="Kanga B."/>
            <person name="Kashin S."/>
            <person name="Khazanovich D."/>
            <person name="Kisner P."/>
            <person name="Lance K."/>
            <person name="Lara M."/>
            <person name="Lee W."/>
            <person name="Lennon N."/>
            <person name="Letendre F."/>
            <person name="LeVine R."/>
            <person name="Lipovsky A."/>
            <person name="Liu X."/>
            <person name="Liu J."/>
            <person name="Liu S."/>
            <person name="Lokyitsang T."/>
            <person name="Lokyitsang Y."/>
            <person name="Lubonja R."/>
            <person name="Lui A."/>
            <person name="MacDonald P."/>
            <person name="Magnisalis V."/>
            <person name="Maru K."/>
            <person name="Matthews C."/>
            <person name="McCusker W."/>
            <person name="McDonough S."/>
            <person name="Mehta T."/>
            <person name="Meldrim J."/>
            <person name="Meneus L."/>
            <person name="Mihai O."/>
            <person name="Mihalev A."/>
            <person name="Mihova T."/>
            <person name="Mittelman R."/>
            <person name="Mlenga V."/>
            <person name="Montmayeur A."/>
            <person name="Mulrain L."/>
            <person name="Navidi A."/>
            <person name="Naylor J."/>
            <person name="Negash T."/>
            <person name="Nguyen T."/>
            <person name="Nguyen N."/>
            <person name="Nicol R."/>
            <person name="Norbu C."/>
            <person name="Norbu N."/>
            <person name="Novod N."/>
            <person name="O'Neill B."/>
            <person name="Osman S."/>
            <person name="Markiewicz E."/>
            <person name="Oyono O.L."/>
            <person name="Patti C."/>
            <person name="Phunkhang P."/>
            <person name="Pierre F."/>
            <person name="Priest M."/>
            <person name="Raghuraman S."/>
            <person name="Rege F."/>
            <person name="Reyes R."/>
            <person name="Rise C."/>
            <person name="Rogov P."/>
            <person name="Ross K."/>
            <person name="Ryan E."/>
            <person name="Settipalli S."/>
            <person name="Shea T."/>
            <person name="Sherpa N."/>
            <person name="Shi L."/>
            <person name="Shih D."/>
            <person name="Sparrow T."/>
            <person name="Spaulding J."/>
            <person name="Stalker J."/>
            <person name="Stange-Thomann N."/>
            <person name="Stavropoulos S."/>
            <person name="Stone C."/>
            <person name="Strader C."/>
            <person name="Tesfaye S."/>
            <person name="Thomson T."/>
            <person name="Thoulutsang Y."/>
            <person name="Thoulutsang D."/>
            <person name="Topham K."/>
            <person name="Topping I."/>
            <person name="Tsamla T."/>
            <person name="Vassiliev H."/>
            <person name="Vo A."/>
            <person name="Wangchuk T."/>
            <person name="Wangdi T."/>
            <person name="Weiand M."/>
            <person name="Wilkinson J."/>
            <person name="Wilson A."/>
            <person name="Yadav S."/>
            <person name="Young G."/>
            <person name="Yu Q."/>
            <person name="Zembek L."/>
            <person name="Zhong D."/>
            <person name="Zimmer A."/>
            <person name="Zwirko Z."/>
            <person name="Jaffe D.B."/>
            <person name="Alvarez P."/>
            <person name="Brockman W."/>
            <person name="Butler J."/>
            <person name="Chin C."/>
            <person name="Gnerre S."/>
            <person name="Grabherr M."/>
            <person name="Kleber M."/>
            <person name="Mauceli E."/>
            <person name="MacCallum I."/>
        </authorList>
    </citation>
    <scope>NUCLEOTIDE SEQUENCE [LARGE SCALE GENOMIC DNA]</scope>
    <source>
        <strain evidence="3">Tucson 14030-0811.24</strain>
    </source>
</reference>
<dbReference type="InParanoid" id="B4MWU9"/>
<dbReference type="FunCoup" id="B4MWU9">
    <property type="interactions" value="2"/>
</dbReference>
<dbReference type="OrthoDB" id="61870at2759"/>
<dbReference type="PANTHER" id="PTHR20958:SF10">
    <property type="entry name" value="GH05617P-RELATED"/>
    <property type="match status" value="1"/>
</dbReference>
<dbReference type="HOGENOM" id="CLU_058697_0_1_1"/>
<dbReference type="PANTHER" id="PTHR20958">
    <property type="entry name" value="GLYCINE N-ACYLTRANSFERASE-LIKE PROTEIN"/>
    <property type="match status" value="1"/>
</dbReference>
<evidence type="ECO:0000259" key="1">
    <source>
        <dbReference type="Pfam" id="PF08445"/>
    </source>
</evidence>
<dbReference type="InterPro" id="IPR016181">
    <property type="entry name" value="Acyl_CoA_acyltransferase"/>
</dbReference>
<keyword evidence="3" id="KW-1185">Reference proteome</keyword>
<keyword evidence="2" id="KW-0012">Acyltransferase</keyword>
<dbReference type="InterPro" id="IPR053225">
    <property type="entry name" value="Acyl-CoA_N-acyltransferase"/>
</dbReference>
<dbReference type="SUPFAM" id="SSF55729">
    <property type="entry name" value="Acyl-CoA N-acyltransferases (Nat)"/>
    <property type="match status" value="1"/>
</dbReference>
<dbReference type="eggNOG" id="ENOG502RFRQ">
    <property type="taxonomic scope" value="Eukaryota"/>
</dbReference>
<dbReference type="KEGG" id="dwi:6642056"/>
<feature type="domain" description="GCN5-related N-acetyltransferase Rv2170-like" evidence="1">
    <location>
        <begin position="185"/>
        <end position="269"/>
    </location>
</feature>
<organism evidence="2 3">
    <name type="scientific">Drosophila willistoni</name>
    <name type="common">Fruit fly</name>
    <dbReference type="NCBI Taxonomy" id="7260"/>
    <lineage>
        <taxon>Eukaryota</taxon>
        <taxon>Metazoa</taxon>
        <taxon>Ecdysozoa</taxon>
        <taxon>Arthropoda</taxon>
        <taxon>Hexapoda</taxon>
        <taxon>Insecta</taxon>
        <taxon>Pterygota</taxon>
        <taxon>Neoptera</taxon>
        <taxon>Endopterygota</taxon>
        <taxon>Diptera</taxon>
        <taxon>Brachycera</taxon>
        <taxon>Muscomorpha</taxon>
        <taxon>Ephydroidea</taxon>
        <taxon>Drosophilidae</taxon>
        <taxon>Drosophila</taxon>
        <taxon>Sophophora</taxon>
    </lineage>
</organism>
<sequence>MSVSHRLKEITDFHELKELQKLYLKDWPKHCVGYFWLDNYLRWMDTKHLSFYTLDNNWQDDGLFILVHRYQLFFGTLNDGGKRLQEALSLLDWSGGYKVSAIHERHHKIYKDLLNDLPVRMDRELNTNMYYLSCEEAKKLQINCPTGYYFDKVRLEHAEMINNLWSARHPGSLRLIELLITKNTNVGLYEKDSGKLCAWCLRLQSGFLGALEVLETHQRRGLGLVVAAAISHLIAQQLNQDVTALVNMNNISAGKIFQKLNFQLQQEEHYFWSMSLPKDSNAINWPANE</sequence>
<protein>
    <recommendedName>
        <fullName evidence="1">GCN5-related N-acetyltransferase Rv2170-like domain-containing protein</fullName>
    </recommendedName>
</protein>
<dbReference type="PhylomeDB" id="B4MWU9"/>
<name>B4MWU9_DROWI</name>
<dbReference type="SMR" id="B4MWU9"/>
<dbReference type="STRING" id="7260.B4MWU9"/>